<keyword evidence="4" id="KW-1185">Reference proteome</keyword>
<reference evidence="3" key="1">
    <citation type="submission" date="2021-04" db="EMBL/GenBank/DDBJ databases">
        <title>Luteolibacter sp. 32A isolated from the skin of an Anderson's salamander (Ambystoma andersonii).</title>
        <authorList>
            <person name="Spergser J."/>
            <person name="Busse H.-J."/>
        </authorList>
    </citation>
    <scope>NUCLEOTIDE SEQUENCE</scope>
    <source>
        <strain evidence="3">32A</strain>
    </source>
</reference>
<sequence length="293" mass="32771">MQNVYEQITNRILDHLENGVVPWKSPYFSKTGFPKNFSTQKEYNGINVLLLGSQRFTSPYFLTFLQAKELGGHVRKGERGFLVVKYGTYEKANEQIEPEEGKSLKRGYLKAYTVFHASQIDGIAFPEPEELPELSVSERTNRARAIIEGMPNPPSISEGSAVPCYRPSTDSVHMPANRYFVNEVALYTTLFHELAHSTGHASRLARKSLLENRGINAAGDTAQKTYAEEELVAEMTASFLNAHAGIIEEEIENSAAYIKGWSDALRTKEAKSWVVRAASEGQKATDYILGRSR</sequence>
<dbReference type="Proteomes" id="UP000676169">
    <property type="component" value="Chromosome"/>
</dbReference>
<proteinExistence type="predicted"/>
<accession>A0A975J1G6</accession>
<dbReference type="InterPro" id="IPR041459">
    <property type="entry name" value="MPTase-PolyVal"/>
</dbReference>
<dbReference type="InterPro" id="IPR013610">
    <property type="entry name" value="ArdC_N"/>
</dbReference>
<name>A0A975J1G6_9BACT</name>
<evidence type="ECO:0000259" key="2">
    <source>
        <dbReference type="Pfam" id="PF18818"/>
    </source>
</evidence>
<evidence type="ECO:0000259" key="1">
    <source>
        <dbReference type="Pfam" id="PF08401"/>
    </source>
</evidence>
<dbReference type="KEGG" id="lamb:KBB96_05045"/>
<dbReference type="PIRSF" id="PIRSF037112">
    <property type="entry name" value="Antirestriction_ArdC"/>
    <property type="match status" value="1"/>
</dbReference>
<dbReference type="EMBL" id="CP073100">
    <property type="protein sequence ID" value="QUE52259.1"/>
    <property type="molecule type" value="Genomic_DNA"/>
</dbReference>
<organism evidence="3 4">
    <name type="scientific">Luteolibacter ambystomatis</name>
    <dbReference type="NCBI Taxonomy" id="2824561"/>
    <lineage>
        <taxon>Bacteria</taxon>
        <taxon>Pseudomonadati</taxon>
        <taxon>Verrucomicrobiota</taxon>
        <taxon>Verrucomicrobiia</taxon>
        <taxon>Verrucomicrobiales</taxon>
        <taxon>Verrucomicrobiaceae</taxon>
        <taxon>Luteolibacter</taxon>
    </lineage>
</organism>
<dbReference type="Pfam" id="PF08401">
    <property type="entry name" value="ArdcN"/>
    <property type="match status" value="1"/>
</dbReference>
<feature type="domain" description="N-terminal" evidence="1">
    <location>
        <begin position="2"/>
        <end position="115"/>
    </location>
</feature>
<dbReference type="GO" id="GO:0003697">
    <property type="term" value="F:single-stranded DNA binding"/>
    <property type="evidence" value="ECO:0007669"/>
    <property type="project" value="InterPro"/>
</dbReference>
<dbReference type="AlphaFoldDB" id="A0A975J1G6"/>
<dbReference type="RefSeq" id="WP_211633039.1">
    <property type="nucleotide sequence ID" value="NZ_CP073100.1"/>
</dbReference>
<evidence type="ECO:0000313" key="3">
    <source>
        <dbReference type="EMBL" id="QUE52259.1"/>
    </source>
</evidence>
<dbReference type="Pfam" id="PF18818">
    <property type="entry name" value="MPTase-PolyVal"/>
    <property type="match status" value="1"/>
</dbReference>
<gene>
    <name evidence="3" type="ORF">KBB96_05045</name>
</gene>
<dbReference type="InterPro" id="IPR017113">
    <property type="entry name" value="Antirestriction_ArdC"/>
</dbReference>
<protein>
    <submittedName>
        <fullName evidence="3">DUF1738 domain-containing protein</fullName>
    </submittedName>
</protein>
<evidence type="ECO:0000313" key="4">
    <source>
        <dbReference type="Proteomes" id="UP000676169"/>
    </source>
</evidence>
<feature type="domain" description="Polyvalent protein metallopeptidase" evidence="2">
    <location>
        <begin position="156"/>
        <end position="279"/>
    </location>
</feature>